<comment type="similarity">
    <text evidence="2">Belongs to the bacterial solute-binding protein 5 family.</text>
</comment>
<protein>
    <submittedName>
        <fullName evidence="8">Peptide ABC transporter substrate-binding protein</fullName>
    </submittedName>
</protein>
<dbReference type="GO" id="GO:0043190">
    <property type="term" value="C:ATP-binding cassette (ABC) transporter complex"/>
    <property type="evidence" value="ECO:0007669"/>
    <property type="project" value="InterPro"/>
</dbReference>
<dbReference type="EMBL" id="JACXJA010000007">
    <property type="protein sequence ID" value="MBD2861800.1"/>
    <property type="molecule type" value="Genomic_DNA"/>
</dbReference>
<dbReference type="InterPro" id="IPR000914">
    <property type="entry name" value="SBP_5_dom"/>
</dbReference>
<keyword evidence="5" id="KW-0571">Peptide transport</keyword>
<dbReference type="AlphaFoldDB" id="A0A927GYP2"/>
<evidence type="ECO:0000256" key="4">
    <source>
        <dbReference type="ARBA" id="ARBA00022729"/>
    </source>
</evidence>
<sequence>MTKGREKKFHEQGGTFVKIKGFNKSVIVFTSIVLLAGTALVGCAKKSETGADGAAAEQKFRMLIASEPPSLDPGLAQDNNSSTVLRPIYDALTRMDEKGEVKPGAAEKWDVSEDGLKYTFHLRKDAKWSNGDPVKASDFEFAWKRVLDPGMTPPAPYAYQLYYIKNAEEYNTKKITDASQIGVKAKDDFTLEVELKSPTPYFLSLVAFYTYIPLNEKAVKANPKFASEAATMVTNGPFLLKEWKHNDSLTLVKNDQYHSAKDVKLTEVNMKIMNDPGTMLNMYNTNQIDWAGRPTNEFPVDQLPMLKKDPKINLQIKGIASTYYYEFNTKAEPFDNASIRKAFAMSIDRKAIVEKITQGDQQPAYGLVPQGIRGESKTFREEVKDDYFKEDIAEAKKLLEQGMKEKGYSKLPAVTLIYNKSEAHKKIAEAVVDMWRQNLGIDVKLEVQEFGVYIKNRQNGNFQIARAGWGADYNDPMTYIDLMMTGGGNNNSKYSNADYDKLIKDAYGTSDQAKRMKAMAQAEKIMINDMPIMPIYYYTGIWAQKDYVKNVFVDYKGDVNFIYGSIEKK</sequence>
<evidence type="ECO:0000259" key="7">
    <source>
        <dbReference type="Pfam" id="PF00496"/>
    </source>
</evidence>
<dbReference type="PIRSF" id="PIRSF002741">
    <property type="entry name" value="MppA"/>
    <property type="match status" value="1"/>
</dbReference>
<dbReference type="SUPFAM" id="SSF53850">
    <property type="entry name" value="Periplasmic binding protein-like II"/>
    <property type="match status" value="1"/>
</dbReference>
<gene>
    <name evidence="8" type="ORF">IDH45_07380</name>
</gene>
<comment type="subcellular location">
    <subcellularLocation>
        <location evidence="1">Cell envelope</location>
    </subcellularLocation>
</comment>
<evidence type="ECO:0000256" key="1">
    <source>
        <dbReference type="ARBA" id="ARBA00004196"/>
    </source>
</evidence>
<organism evidence="8 9">
    <name type="scientific">Paenibacillus oceani</name>
    <dbReference type="NCBI Taxonomy" id="2772510"/>
    <lineage>
        <taxon>Bacteria</taxon>
        <taxon>Bacillati</taxon>
        <taxon>Bacillota</taxon>
        <taxon>Bacilli</taxon>
        <taxon>Bacillales</taxon>
        <taxon>Paenibacillaceae</taxon>
        <taxon>Paenibacillus</taxon>
    </lineage>
</organism>
<name>A0A927GYP2_9BACL</name>
<evidence type="ECO:0000256" key="5">
    <source>
        <dbReference type="ARBA" id="ARBA00022856"/>
    </source>
</evidence>
<keyword evidence="6" id="KW-1133">Transmembrane helix</keyword>
<dbReference type="InterPro" id="IPR039424">
    <property type="entry name" value="SBP_5"/>
</dbReference>
<comment type="caution">
    <text evidence="8">The sequence shown here is derived from an EMBL/GenBank/DDBJ whole genome shotgun (WGS) entry which is preliminary data.</text>
</comment>
<dbReference type="PANTHER" id="PTHR30290:SF79">
    <property type="entry name" value="DIPEPTIDE-BINDING PROTEIN DPPE"/>
    <property type="match status" value="1"/>
</dbReference>
<dbReference type="FunFam" id="3.10.105.10:FF:000001">
    <property type="entry name" value="Oligopeptide ABC transporter, oligopeptide-binding protein"/>
    <property type="match status" value="1"/>
</dbReference>
<dbReference type="GO" id="GO:0030288">
    <property type="term" value="C:outer membrane-bounded periplasmic space"/>
    <property type="evidence" value="ECO:0007669"/>
    <property type="project" value="UniProtKB-ARBA"/>
</dbReference>
<keyword evidence="6" id="KW-0812">Transmembrane</keyword>
<evidence type="ECO:0000256" key="3">
    <source>
        <dbReference type="ARBA" id="ARBA00022448"/>
    </source>
</evidence>
<accession>A0A927GYP2</accession>
<keyword evidence="5" id="KW-0653">Protein transport</keyword>
<dbReference type="CDD" id="cd08504">
    <property type="entry name" value="PBP2_OppA"/>
    <property type="match status" value="1"/>
</dbReference>
<dbReference type="InterPro" id="IPR030678">
    <property type="entry name" value="Peptide/Ni-bd"/>
</dbReference>
<dbReference type="PANTHER" id="PTHR30290">
    <property type="entry name" value="PERIPLASMIC BINDING COMPONENT OF ABC TRANSPORTER"/>
    <property type="match status" value="1"/>
</dbReference>
<evidence type="ECO:0000256" key="6">
    <source>
        <dbReference type="SAM" id="Phobius"/>
    </source>
</evidence>
<dbReference type="FunFam" id="3.90.76.10:FF:000001">
    <property type="entry name" value="Oligopeptide ABC transporter substrate-binding protein"/>
    <property type="match status" value="1"/>
</dbReference>
<dbReference type="GO" id="GO:1904680">
    <property type="term" value="F:peptide transmembrane transporter activity"/>
    <property type="evidence" value="ECO:0007669"/>
    <property type="project" value="TreeGrafter"/>
</dbReference>
<dbReference type="Proteomes" id="UP000639396">
    <property type="component" value="Unassembled WGS sequence"/>
</dbReference>
<keyword evidence="6" id="KW-0472">Membrane</keyword>
<keyword evidence="3" id="KW-0813">Transport</keyword>
<dbReference type="Gene3D" id="3.40.190.10">
    <property type="entry name" value="Periplasmic binding protein-like II"/>
    <property type="match status" value="1"/>
</dbReference>
<dbReference type="Pfam" id="PF00496">
    <property type="entry name" value="SBP_bac_5"/>
    <property type="match status" value="1"/>
</dbReference>
<evidence type="ECO:0000313" key="8">
    <source>
        <dbReference type="EMBL" id="MBD2861800.1"/>
    </source>
</evidence>
<dbReference type="Gene3D" id="3.90.76.10">
    <property type="entry name" value="Dipeptide-binding Protein, Domain 1"/>
    <property type="match status" value="1"/>
</dbReference>
<proteinExistence type="inferred from homology"/>
<keyword evidence="4" id="KW-0732">Signal</keyword>
<evidence type="ECO:0000256" key="2">
    <source>
        <dbReference type="ARBA" id="ARBA00005695"/>
    </source>
</evidence>
<feature type="transmembrane region" description="Helical" evidence="6">
    <location>
        <begin position="21"/>
        <end position="41"/>
    </location>
</feature>
<feature type="domain" description="Solute-binding protein family 5" evidence="7">
    <location>
        <begin position="100"/>
        <end position="491"/>
    </location>
</feature>
<evidence type="ECO:0000313" key="9">
    <source>
        <dbReference type="Proteomes" id="UP000639396"/>
    </source>
</evidence>
<keyword evidence="9" id="KW-1185">Reference proteome</keyword>
<dbReference type="GO" id="GO:0015833">
    <property type="term" value="P:peptide transport"/>
    <property type="evidence" value="ECO:0007669"/>
    <property type="project" value="UniProtKB-KW"/>
</dbReference>
<reference evidence="8" key="1">
    <citation type="submission" date="2020-09" db="EMBL/GenBank/DDBJ databases">
        <title>A novel bacterium of genus Paenibacillus, isolated from South China Sea.</title>
        <authorList>
            <person name="Huang H."/>
            <person name="Mo K."/>
            <person name="Hu Y."/>
        </authorList>
    </citation>
    <scope>NUCLEOTIDE SEQUENCE</scope>
    <source>
        <strain evidence="8">IB182363</strain>
    </source>
</reference>
<dbReference type="Gene3D" id="3.10.105.10">
    <property type="entry name" value="Dipeptide-binding Protein, Domain 3"/>
    <property type="match status" value="1"/>
</dbReference>